<comment type="caution">
    <text evidence="4">The sequence shown here is derived from an EMBL/GenBank/DDBJ whole genome shotgun (WGS) entry which is preliminary data.</text>
</comment>
<dbReference type="Gene3D" id="1.20.120.1600">
    <property type="match status" value="1"/>
</dbReference>
<sequence>MGHVVKAILWDVDDTLFDYAGADGTGALRHFAAEGLPADQNALTHWRTLTTTHYARFETGELTFLEQRRARVRAYLGPTTPDTEADAWFARYLTHFEAAWTAFPDAAPTLTALTHPHRHAVLSNSTTPLQERKLTTLGLRHHFEFLACSDEIGHAKPAPEAFHHACAALGLPPADVAYIGDRLDIDAHAARTAGLHGIWIDRTPTPPPPLPPGVHRITTLTALPALLTAL</sequence>
<dbReference type="InterPro" id="IPR036412">
    <property type="entry name" value="HAD-like_sf"/>
</dbReference>
<dbReference type="PRINTS" id="PR00413">
    <property type="entry name" value="HADHALOGNASE"/>
</dbReference>
<dbReference type="SUPFAM" id="SSF56784">
    <property type="entry name" value="HAD-like"/>
    <property type="match status" value="1"/>
</dbReference>
<keyword evidence="3" id="KW-0460">Magnesium</keyword>
<dbReference type="Gene3D" id="3.40.50.1000">
    <property type="entry name" value="HAD superfamily/HAD-like"/>
    <property type="match status" value="1"/>
</dbReference>
<dbReference type="InterPro" id="IPR051400">
    <property type="entry name" value="HAD-like_hydrolase"/>
</dbReference>
<comment type="cofactor">
    <cofactor evidence="1">
        <name>Mg(2+)</name>
        <dbReference type="ChEBI" id="CHEBI:18420"/>
    </cofactor>
</comment>
<dbReference type="SFLD" id="SFLDG01129">
    <property type="entry name" value="C1.5:_HAD__Beta-PGM__Phosphata"/>
    <property type="match status" value="1"/>
</dbReference>
<dbReference type="SFLD" id="SFLDS00003">
    <property type="entry name" value="Haloacid_Dehalogenase"/>
    <property type="match status" value="1"/>
</dbReference>
<dbReference type="NCBIfam" id="TIGR01509">
    <property type="entry name" value="HAD-SF-IA-v3"/>
    <property type="match status" value="1"/>
</dbReference>
<dbReference type="PANTHER" id="PTHR46470:SF4">
    <property type="entry name" value="5-AMINO-6-(5-PHOSPHO-D-RIBITYLAMINO)URACIL PHOSPHATASE YIGB"/>
    <property type="match status" value="1"/>
</dbReference>
<organism evidence="4 5">
    <name type="scientific">Actinocorallia herbida</name>
    <dbReference type="NCBI Taxonomy" id="58109"/>
    <lineage>
        <taxon>Bacteria</taxon>
        <taxon>Bacillati</taxon>
        <taxon>Actinomycetota</taxon>
        <taxon>Actinomycetes</taxon>
        <taxon>Streptosporangiales</taxon>
        <taxon>Thermomonosporaceae</taxon>
        <taxon>Actinocorallia</taxon>
    </lineage>
</organism>
<dbReference type="AlphaFoldDB" id="A0A3N1CYX6"/>
<dbReference type="PANTHER" id="PTHR46470">
    <property type="entry name" value="N-ACYLNEURAMINATE-9-PHOSPHATASE"/>
    <property type="match status" value="1"/>
</dbReference>
<gene>
    <name evidence="4" type="ORF">EDD29_4048</name>
</gene>
<accession>A0A3N1CYX6</accession>
<proteinExistence type="predicted"/>
<evidence type="ECO:0000256" key="1">
    <source>
        <dbReference type="ARBA" id="ARBA00001946"/>
    </source>
</evidence>
<name>A0A3N1CYX6_9ACTN</name>
<evidence type="ECO:0000313" key="5">
    <source>
        <dbReference type="Proteomes" id="UP000272400"/>
    </source>
</evidence>
<dbReference type="Proteomes" id="UP000272400">
    <property type="component" value="Unassembled WGS sequence"/>
</dbReference>
<dbReference type="GO" id="GO:0044281">
    <property type="term" value="P:small molecule metabolic process"/>
    <property type="evidence" value="ECO:0007669"/>
    <property type="project" value="UniProtKB-ARBA"/>
</dbReference>
<dbReference type="GO" id="GO:0016787">
    <property type="term" value="F:hydrolase activity"/>
    <property type="evidence" value="ECO:0007669"/>
    <property type="project" value="UniProtKB-KW"/>
</dbReference>
<keyword evidence="2 4" id="KW-0378">Hydrolase</keyword>
<dbReference type="InterPro" id="IPR006439">
    <property type="entry name" value="HAD-SF_hydro_IA"/>
</dbReference>
<dbReference type="NCBIfam" id="TIGR01549">
    <property type="entry name" value="HAD-SF-IA-v1"/>
    <property type="match status" value="1"/>
</dbReference>
<dbReference type="Pfam" id="PF00702">
    <property type="entry name" value="Hydrolase"/>
    <property type="match status" value="1"/>
</dbReference>
<evidence type="ECO:0000313" key="4">
    <source>
        <dbReference type="EMBL" id="ROO86477.1"/>
    </source>
</evidence>
<evidence type="ECO:0000256" key="2">
    <source>
        <dbReference type="ARBA" id="ARBA00022801"/>
    </source>
</evidence>
<protein>
    <submittedName>
        <fullName evidence="4">Putative hydrolase of the HAD superfamily</fullName>
    </submittedName>
</protein>
<reference evidence="4 5" key="1">
    <citation type="submission" date="2018-11" db="EMBL/GenBank/DDBJ databases">
        <title>Sequencing the genomes of 1000 actinobacteria strains.</title>
        <authorList>
            <person name="Klenk H.-P."/>
        </authorList>
    </citation>
    <scope>NUCLEOTIDE SEQUENCE [LARGE SCALE GENOMIC DNA]</scope>
    <source>
        <strain evidence="4 5">DSM 44254</strain>
    </source>
</reference>
<dbReference type="EMBL" id="RJKE01000001">
    <property type="protein sequence ID" value="ROO86477.1"/>
    <property type="molecule type" value="Genomic_DNA"/>
</dbReference>
<evidence type="ECO:0000256" key="3">
    <source>
        <dbReference type="ARBA" id="ARBA00022842"/>
    </source>
</evidence>
<dbReference type="InterPro" id="IPR023214">
    <property type="entry name" value="HAD_sf"/>
</dbReference>
<keyword evidence="5" id="KW-1185">Reference proteome</keyword>